<sequence length="446" mass="50499">MVEKVLIMGAAGRDFHNFNVYFRNNPRYRVVAFTATQIPDIQGRLYPPELAGTGYPEGIPIHPEEELAELIRRHKIDLVAFSYSDVPHVEVMHKASICMAEGADFILIGATYTMLRARKPVVAVCAVRTGCGKSQTTRRVCEILRGRDRRVVAVRHPMPYGDIRRQEVQRFSSYEDFDRHRCTIEEREEYEPLVDQGIVVYAGVDYEKILRRAEEEADVIVWDGGNNDTPFYFPDVHIVLLDPHRPDHERLYYPGETNLRMAHIAVINKVDTAPEEGIRRVRENIERIAPQATILLAQSPVLVSDPERIRGQRVAVVEDGPTLTHGEMPTGAGMIAAQTFGAAQVVDPRPYAVGSLRETYQHYPHMGPVVPAMGYSPRQIADLEKTLNAIPCDLVLFATPIQLTRIVTLKHPTIRVRYEYRDHGTPTLEEALRERLPALFASEPQP</sequence>
<evidence type="ECO:0000313" key="1">
    <source>
        <dbReference type="EMBL" id="SMC23734.1"/>
    </source>
</evidence>
<name>A0A1W1XIY5_9BACT</name>
<dbReference type="STRING" id="1121390.SAMN02746041_01827"/>
<evidence type="ECO:0000313" key="2">
    <source>
        <dbReference type="Proteomes" id="UP000192783"/>
    </source>
</evidence>
<organism evidence="1 2">
    <name type="scientific">Desulfacinum hydrothermale DSM 13146</name>
    <dbReference type="NCBI Taxonomy" id="1121390"/>
    <lineage>
        <taxon>Bacteria</taxon>
        <taxon>Pseudomonadati</taxon>
        <taxon>Thermodesulfobacteriota</taxon>
        <taxon>Syntrophobacteria</taxon>
        <taxon>Syntrophobacterales</taxon>
        <taxon>Syntrophobacteraceae</taxon>
        <taxon>Desulfacinum</taxon>
    </lineage>
</organism>
<reference evidence="1 2" key="1">
    <citation type="submission" date="2017-04" db="EMBL/GenBank/DDBJ databases">
        <authorList>
            <person name="Afonso C.L."/>
            <person name="Miller P.J."/>
            <person name="Scott M.A."/>
            <person name="Spackman E."/>
            <person name="Goraichik I."/>
            <person name="Dimitrov K.M."/>
            <person name="Suarez D.L."/>
            <person name="Swayne D.E."/>
        </authorList>
    </citation>
    <scope>NUCLEOTIDE SEQUENCE [LARGE SCALE GENOMIC DNA]</scope>
    <source>
        <strain evidence="1 2">DSM 13146</strain>
    </source>
</reference>
<dbReference type="PANTHER" id="PTHR42869:SF1">
    <property type="entry name" value="SLL0572 PROTEIN"/>
    <property type="match status" value="1"/>
</dbReference>
<dbReference type="AlphaFoldDB" id="A0A1W1XIY5"/>
<dbReference type="Gene3D" id="3.40.50.300">
    <property type="entry name" value="P-loop containing nucleotide triphosphate hydrolases"/>
    <property type="match status" value="1"/>
</dbReference>
<dbReference type="SUPFAM" id="SSF52540">
    <property type="entry name" value="P-loop containing nucleoside triphosphate hydrolases"/>
    <property type="match status" value="1"/>
</dbReference>
<dbReference type="InterPro" id="IPR027417">
    <property type="entry name" value="P-loop_NTPase"/>
</dbReference>
<dbReference type="EMBL" id="FWXF01000008">
    <property type="protein sequence ID" value="SMC23734.1"/>
    <property type="molecule type" value="Genomic_DNA"/>
</dbReference>
<dbReference type="Proteomes" id="UP000192783">
    <property type="component" value="Unassembled WGS sequence"/>
</dbReference>
<keyword evidence="2" id="KW-1185">Reference proteome</keyword>
<dbReference type="OrthoDB" id="9763469at2"/>
<dbReference type="RefSeq" id="WP_084057566.1">
    <property type="nucleotide sequence ID" value="NZ_FWXF01000008.1"/>
</dbReference>
<proteinExistence type="predicted"/>
<gene>
    <name evidence="1" type="ORF">SAMN02746041_01827</name>
</gene>
<protein>
    <submittedName>
        <fullName evidence="1">Predicted GTPase</fullName>
    </submittedName>
</protein>
<dbReference type="PANTHER" id="PTHR42869">
    <property type="entry name" value="SLL0572 PROTEIN"/>
    <property type="match status" value="1"/>
</dbReference>
<accession>A0A1W1XIY5</accession>
<dbReference type="InterPro" id="IPR053199">
    <property type="entry name" value="cDPG_synthetase-like"/>
</dbReference>